<keyword evidence="2" id="KW-1185">Reference proteome</keyword>
<name>A0A6G9LM75_9CAUD</name>
<organism evidence="1 2">
    <name type="scientific">Pseudomonas phage Epa33</name>
    <dbReference type="NCBI Taxonomy" id="2719194"/>
    <lineage>
        <taxon>Viruses</taxon>
        <taxon>Duplodnaviria</taxon>
        <taxon>Heunggongvirae</taxon>
        <taxon>Uroviricota</taxon>
        <taxon>Caudoviricetes</taxon>
        <taxon>Hollowayvirus</taxon>
        <taxon>Hollowayvirus Epa33</taxon>
    </lineage>
</organism>
<accession>A0A6G9LM75</accession>
<evidence type="ECO:0000313" key="1">
    <source>
        <dbReference type="EMBL" id="QIQ65806.1"/>
    </source>
</evidence>
<protein>
    <submittedName>
        <fullName evidence="1">Uncharacterized protein</fullName>
    </submittedName>
</protein>
<gene>
    <name evidence="1" type="ORF">33_00029</name>
</gene>
<evidence type="ECO:0000313" key="2">
    <source>
        <dbReference type="Proteomes" id="UP000501829"/>
    </source>
</evidence>
<reference evidence="1 2" key="1">
    <citation type="submission" date="2020-02" db="EMBL/GenBank/DDBJ databases">
        <title>Pseudomonas aeruginosa Phage Cocktails: Rational Design and Efficacy against Mouse Wound and Septic Infections.</title>
        <authorList>
            <person name="Jacobs A.C."/>
            <person name="Freyberger H.R."/>
            <person name="Farlow J."/>
            <person name="Watters C.M."/>
            <person name="He Y."/>
            <person name="Ward A.M."/>
            <person name="Engeman E.T."/>
            <person name="Alamneh Y.A."/>
            <person name="Sergueev K.V."/>
            <person name="Simons M.P."/>
            <person name="Tyner S.D."/>
            <person name="Nikolich M.P."/>
            <person name="Filippov A."/>
        </authorList>
    </citation>
    <scope>NUCLEOTIDE SEQUENCE [LARGE SCALE GENOMIC DNA]</scope>
</reference>
<proteinExistence type="predicted"/>
<dbReference type="Proteomes" id="UP000501829">
    <property type="component" value="Segment"/>
</dbReference>
<sequence>MTIIHECDRCNAPGRVIETSDGFRCDGCYEEAQEQVRSDASCPECGRLGVTATGICYACENTAPVRRGITEERT</sequence>
<dbReference type="EMBL" id="MT118301">
    <property type="protein sequence ID" value="QIQ65806.1"/>
    <property type="molecule type" value="Genomic_DNA"/>
</dbReference>